<feature type="coiled-coil region" evidence="1">
    <location>
        <begin position="185"/>
        <end position="397"/>
    </location>
</feature>
<reference evidence="3" key="1">
    <citation type="submission" date="2025-08" db="UniProtKB">
        <authorList>
            <consortium name="Ensembl"/>
        </authorList>
    </citation>
    <scope>IDENTIFICATION</scope>
</reference>
<keyword evidence="4" id="KW-1185">Reference proteome</keyword>
<organism evidence="3 4">
    <name type="scientific">Colobus angolensis palliatus</name>
    <name type="common">Peters' Angolan colobus</name>
    <dbReference type="NCBI Taxonomy" id="336983"/>
    <lineage>
        <taxon>Eukaryota</taxon>
        <taxon>Metazoa</taxon>
        <taxon>Chordata</taxon>
        <taxon>Craniata</taxon>
        <taxon>Vertebrata</taxon>
        <taxon>Euteleostomi</taxon>
        <taxon>Mammalia</taxon>
        <taxon>Eutheria</taxon>
        <taxon>Euarchontoglires</taxon>
        <taxon>Primates</taxon>
        <taxon>Haplorrhini</taxon>
        <taxon>Catarrhini</taxon>
        <taxon>Cercopithecidae</taxon>
        <taxon>Colobinae</taxon>
        <taxon>Colobus</taxon>
    </lineage>
</organism>
<evidence type="ECO:0000313" key="4">
    <source>
        <dbReference type="Proteomes" id="UP000233080"/>
    </source>
</evidence>
<evidence type="ECO:0000313" key="3">
    <source>
        <dbReference type="Ensembl" id="ENSCANP00000022546.1"/>
    </source>
</evidence>
<keyword evidence="1" id="KW-0175">Coiled coil</keyword>
<sequence>MKAYLKSAEGFFVLNKSTTIGRHEDSDLVLQVSYPWMRGPAPWPGPQPPRATQQPNQAPPPPHIPFHQGIQPAPVQRSWSQGFPRPTVVLPASHRRPVSASKEMFSFVVDDTRKPPVIKQVWTNAMKLSEKSLAEGIPGAVPPAEIYVEEDSAQQDKDEIILLLGKEVSRLSDYEIESKYKDVIIANLQNEVAELSQKLSETTTSRQNEREISQKCQVLDEDIDAKQKEIQSLKSQISALQKGYSQVLCQTLSERNSEITSLKNEGENLKRDNAIASGMVSSLQKDVLAKDEQVQQLKEKVNQLKSQNEDKDHQLEALGSRCSVLKEELKQEDAHRELREAQEKELKLCKTQIQDMEKEMKKLRAELRKSCTEQSVISRTLREKSKVEEKLQEDSRRKLLQLQEMGNRESLIKINLERAVGQLEHFRSQVIKATYGRAKPFPDKPVTDQQLIEKIAQVTEDNINFQQKKWTLQKETQLSSSKQEETTENIEKLRTSLDSCQACMKMSCCTSDLKKEVDLLQHLQVSPPVSGLQKVVLDVLRHALSWLEEVEQLLQDLGILPSGADKDQVQQFSGNSAVFTARKAAGASGREEEAEQGEARARGEAESQNQATDGREGGKALEECITQERNRAKETLEEERKRMQELESLLAQQKKALVESITQEKNRVKEALEEEQTRVQELEKRLARQKEVLESSIAHEKRKAKEALESEKRKVQDLENHLTQQKEISESSIAYEKRKATEAMEKEKKKVQDLENRLTKQKEELELKEQKEDVLNNKLSDALAMVEETQKTKATESLKAESLALKLNETLAELETTKTILMEERLILQQKTVKAVQDEQESQRHGFEEEIMEYKEQIKQHSQTIVSLEEKLQKVTQHHKKIEGEIATLKDNDPAQKEERPQDPLVAPTTDSSAKDMAYEHLIDDFLAAQKEILSQQEVIMKLRKDLTEAHSRMSDLRGELNEKQKMELERNVALVQQQSKELSVLKEKMAQMSSLVEKKDRELKALKEALRASQEKHRLQLNTEKEQKSRKKTQTCDTSVQIEPVHTEAFSSSQEEQSFSDLGVKCKGSRHEEVIQRQKKALSELRARIKELEKIHTPDHKDHQNESFLDLKNLRMEGSIQKILLDAKPDLPALSRMEILVPQNGLCNARFSSAMEKSGKMDVAEALELSEKLYLDMSKTLGSLMNIKDMSGHVSMKYLSRQERDKVNQLRQRDLDLVFDKITQLKNQLERKEELLRAYEKDIEQLRRSKVSVEMYQSQVAKLEDDIYKEAEEKALLKEALERMEHQLCQEKRINRAIRQQKVGTRKAFLKMDQEREMLRRETSSKSSQSLLHSKPSGKY</sequence>
<feature type="coiled-coil region" evidence="1">
    <location>
        <begin position="1216"/>
        <end position="1274"/>
    </location>
</feature>
<feature type="region of interest" description="Disordered" evidence="2">
    <location>
        <begin position="1014"/>
        <end position="1039"/>
    </location>
</feature>
<protein>
    <recommendedName>
        <fullName evidence="5">Forkhead associated phosphopeptide binding domain 1</fullName>
    </recommendedName>
</protein>
<dbReference type="OMA" id="AQMCDIS"/>
<evidence type="ECO:0000256" key="1">
    <source>
        <dbReference type="SAM" id="Coils"/>
    </source>
</evidence>
<dbReference type="Gene3D" id="1.20.5.1700">
    <property type="match status" value="1"/>
</dbReference>
<dbReference type="Ensembl" id="ENSCANT00000045529.1">
    <property type="protein sequence ID" value="ENSCANP00000022546.1"/>
    <property type="gene ID" value="ENSCANG00000034672.1"/>
</dbReference>
<accession>A0A2K5J1B5</accession>
<feature type="region of interest" description="Disordered" evidence="2">
    <location>
        <begin position="40"/>
        <end position="70"/>
    </location>
</feature>
<proteinExistence type="predicted"/>
<name>A0A2K5J1B5_COLAP</name>
<dbReference type="InterPro" id="IPR052642">
    <property type="entry name" value="CC-FHA_domain"/>
</dbReference>
<evidence type="ECO:0000256" key="2">
    <source>
        <dbReference type="SAM" id="MobiDB-lite"/>
    </source>
</evidence>
<feature type="region of interest" description="Disordered" evidence="2">
    <location>
        <begin position="583"/>
        <end position="620"/>
    </location>
</feature>
<feature type="region of interest" description="Disordered" evidence="2">
    <location>
        <begin position="884"/>
        <end position="913"/>
    </location>
</feature>
<dbReference type="PANTHER" id="PTHR18853">
    <property type="entry name" value="FORKHEAD-ASSOCIATED DOMAIN-CONTAINING PROTEIN 1-RELATED"/>
    <property type="match status" value="1"/>
</dbReference>
<feature type="coiled-coil region" evidence="1">
    <location>
        <begin position="622"/>
        <end position="778"/>
    </location>
</feature>
<feature type="compositionally biased region" description="Basic and acidic residues" evidence="2">
    <location>
        <begin position="1014"/>
        <end position="1028"/>
    </location>
</feature>
<feature type="compositionally biased region" description="Basic and acidic residues" evidence="2">
    <location>
        <begin position="884"/>
        <end position="902"/>
    </location>
</feature>
<dbReference type="STRING" id="336983.ENSCANP00000022546"/>
<reference evidence="3" key="2">
    <citation type="submission" date="2025-09" db="UniProtKB">
        <authorList>
            <consortium name="Ensembl"/>
        </authorList>
    </citation>
    <scope>IDENTIFICATION</scope>
</reference>
<dbReference type="PANTHER" id="PTHR18853:SF7">
    <property type="entry name" value="FORKHEAD-ASSOCIATED DOMAIN-CONTAINING PROTEIN 1"/>
    <property type="match status" value="1"/>
</dbReference>
<dbReference type="Proteomes" id="UP000233080">
    <property type="component" value="Unassembled WGS sequence"/>
</dbReference>
<evidence type="ECO:0008006" key="5">
    <source>
        <dbReference type="Google" id="ProtNLM"/>
    </source>
</evidence>
<feature type="region of interest" description="Disordered" evidence="2">
    <location>
        <begin position="1318"/>
        <end position="1341"/>
    </location>
</feature>
<feature type="compositionally biased region" description="Low complexity" evidence="2">
    <location>
        <begin position="1326"/>
        <end position="1341"/>
    </location>
</feature>